<dbReference type="SUPFAM" id="SSF54427">
    <property type="entry name" value="NTF2-like"/>
    <property type="match status" value="1"/>
</dbReference>
<reference evidence="2" key="1">
    <citation type="journal article" date="2019" name="Int. J. Syst. Evol. Microbiol.">
        <title>The Global Catalogue of Microorganisms (GCM) 10K type strain sequencing project: providing services to taxonomists for standard genome sequencing and annotation.</title>
        <authorList>
            <consortium name="The Broad Institute Genomics Platform"/>
            <consortium name="The Broad Institute Genome Sequencing Center for Infectious Disease"/>
            <person name="Wu L."/>
            <person name="Ma J."/>
        </authorList>
    </citation>
    <scope>NUCLEOTIDE SEQUENCE [LARGE SCALE GENOMIC DNA]</scope>
    <source>
        <strain evidence="2">JCM 4816</strain>
    </source>
</reference>
<evidence type="ECO:0000313" key="1">
    <source>
        <dbReference type="EMBL" id="MFC5909266.1"/>
    </source>
</evidence>
<accession>A0ABW1G641</accession>
<evidence type="ECO:0000313" key="2">
    <source>
        <dbReference type="Proteomes" id="UP001596174"/>
    </source>
</evidence>
<sequence length="142" mass="15874">MSIQDDNKRIVARFDAILNNRDLSLLDVLCAPDMVNHSLAPGRPAGLEGTRDYLATGGRSWQTEHWRQSYVVAEDDLVVQFGVRAGHWPGGDFFGYPMPSGDFTREVAFMYRVTDGRIAERWAVRDDLGLLHRLGALPARSG</sequence>
<dbReference type="Gene3D" id="3.10.450.50">
    <property type="match status" value="1"/>
</dbReference>
<dbReference type="RefSeq" id="WP_380584901.1">
    <property type="nucleotide sequence ID" value="NZ_JBHSQJ010000075.1"/>
</dbReference>
<dbReference type="EMBL" id="JBHSQJ010000075">
    <property type="protein sequence ID" value="MFC5909266.1"/>
    <property type="molecule type" value="Genomic_DNA"/>
</dbReference>
<dbReference type="PANTHER" id="PTHR38436">
    <property type="entry name" value="POLYKETIDE CYCLASE SNOAL-LIKE DOMAIN"/>
    <property type="match status" value="1"/>
</dbReference>
<dbReference type="InterPro" id="IPR009959">
    <property type="entry name" value="Cyclase_SnoaL-like"/>
</dbReference>
<dbReference type="InterPro" id="IPR032710">
    <property type="entry name" value="NTF2-like_dom_sf"/>
</dbReference>
<gene>
    <name evidence="1" type="ORF">ACFP3V_18835</name>
</gene>
<dbReference type="Pfam" id="PF07366">
    <property type="entry name" value="SnoaL"/>
    <property type="match status" value="1"/>
</dbReference>
<dbReference type="PANTHER" id="PTHR38436:SF1">
    <property type="entry name" value="ESTER CYCLASE"/>
    <property type="match status" value="1"/>
</dbReference>
<dbReference type="Proteomes" id="UP001596174">
    <property type="component" value="Unassembled WGS sequence"/>
</dbReference>
<keyword evidence="2" id="KW-1185">Reference proteome</keyword>
<name>A0ABW1G641_9ACTN</name>
<proteinExistence type="predicted"/>
<comment type="caution">
    <text evidence="1">The sequence shown here is derived from an EMBL/GenBank/DDBJ whole genome shotgun (WGS) entry which is preliminary data.</text>
</comment>
<protein>
    <submittedName>
        <fullName evidence="1">Ester cyclase</fullName>
    </submittedName>
</protein>
<organism evidence="1 2">
    <name type="scientific">Streptacidiphilus monticola</name>
    <dbReference type="NCBI Taxonomy" id="2161674"/>
    <lineage>
        <taxon>Bacteria</taxon>
        <taxon>Bacillati</taxon>
        <taxon>Actinomycetota</taxon>
        <taxon>Actinomycetes</taxon>
        <taxon>Kitasatosporales</taxon>
        <taxon>Streptomycetaceae</taxon>
        <taxon>Streptacidiphilus</taxon>
    </lineage>
</organism>